<comment type="caution">
    <text evidence="2">The sequence shown here is derived from an EMBL/GenBank/DDBJ whole genome shotgun (WGS) entry which is preliminary data.</text>
</comment>
<evidence type="ECO:0000313" key="3">
    <source>
        <dbReference type="Proteomes" id="UP000315389"/>
    </source>
</evidence>
<name>A0A542ZE18_RARFA</name>
<organism evidence="2 3">
    <name type="scientific">Rarobacter faecitabidus</name>
    <dbReference type="NCBI Taxonomy" id="13243"/>
    <lineage>
        <taxon>Bacteria</taxon>
        <taxon>Bacillati</taxon>
        <taxon>Actinomycetota</taxon>
        <taxon>Actinomycetes</taxon>
        <taxon>Micrococcales</taxon>
        <taxon>Rarobacteraceae</taxon>
        <taxon>Rarobacter</taxon>
    </lineage>
</organism>
<evidence type="ECO:0000313" key="2">
    <source>
        <dbReference type="EMBL" id="TQL58568.1"/>
    </source>
</evidence>
<proteinExistence type="predicted"/>
<sequence length="131" mass="13496">MHLKKTLIAAVIAALAFTGLTAVPAQAATTGYGKTATTVAKSIKCKNLRIKRGSSAMTKSSLVCDLKGKRVNVITFKSEAQQIKWLDYVPAAFPYGGYVAVARGVVIVSKNGTKSAASAGAKALNGAVVPV</sequence>
<dbReference type="Proteomes" id="UP000315389">
    <property type="component" value="Unassembled WGS sequence"/>
</dbReference>
<protein>
    <submittedName>
        <fullName evidence="2">Uncharacterized protein</fullName>
    </submittedName>
</protein>
<feature type="chain" id="PRO_5022030233" evidence="1">
    <location>
        <begin position="28"/>
        <end position="131"/>
    </location>
</feature>
<reference evidence="2 3" key="1">
    <citation type="submission" date="2019-06" db="EMBL/GenBank/DDBJ databases">
        <title>Sequencing the genomes of 1000 actinobacteria strains.</title>
        <authorList>
            <person name="Klenk H.-P."/>
        </authorList>
    </citation>
    <scope>NUCLEOTIDE SEQUENCE [LARGE SCALE GENOMIC DNA]</scope>
    <source>
        <strain evidence="2 3">DSM 4813</strain>
    </source>
</reference>
<keyword evidence="3" id="KW-1185">Reference proteome</keyword>
<dbReference type="RefSeq" id="WP_142121577.1">
    <property type="nucleotide sequence ID" value="NZ_BAAASV010000002.1"/>
</dbReference>
<accession>A0A542ZE18</accession>
<feature type="signal peptide" evidence="1">
    <location>
        <begin position="1"/>
        <end position="27"/>
    </location>
</feature>
<keyword evidence="1" id="KW-0732">Signal</keyword>
<evidence type="ECO:0000256" key="1">
    <source>
        <dbReference type="SAM" id="SignalP"/>
    </source>
</evidence>
<dbReference type="OrthoDB" id="3788777at2"/>
<dbReference type="AlphaFoldDB" id="A0A542ZE18"/>
<dbReference type="EMBL" id="VFOS01000003">
    <property type="protein sequence ID" value="TQL58568.1"/>
    <property type="molecule type" value="Genomic_DNA"/>
</dbReference>
<gene>
    <name evidence="2" type="ORF">FB461_1983</name>
</gene>